<keyword evidence="2" id="KW-1185">Reference proteome</keyword>
<dbReference type="EMBL" id="UZAN01062534">
    <property type="protein sequence ID" value="VDP93258.1"/>
    <property type="molecule type" value="Genomic_DNA"/>
</dbReference>
<name>A0A183B9V2_9TREM</name>
<reference evidence="3" key="1">
    <citation type="submission" date="2016-06" db="UniProtKB">
        <authorList>
            <consortium name="WormBaseParasite"/>
        </authorList>
    </citation>
    <scope>IDENTIFICATION</scope>
</reference>
<dbReference type="AlphaFoldDB" id="A0A183B9V2"/>
<dbReference type="Proteomes" id="UP000272942">
    <property type="component" value="Unassembled WGS sequence"/>
</dbReference>
<accession>A0A183B9V2</accession>
<dbReference type="OrthoDB" id="6277121at2759"/>
<protein>
    <submittedName>
        <fullName evidence="1 3">Uncharacterized protein</fullName>
    </submittedName>
</protein>
<evidence type="ECO:0000313" key="3">
    <source>
        <dbReference type="WBParaSite" id="ECPE_0001602701-mRNA-1"/>
    </source>
</evidence>
<organism evidence="3">
    <name type="scientific">Echinostoma caproni</name>
    <dbReference type="NCBI Taxonomy" id="27848"/>
    <lineage>
        <taxon>Eukaryota</taxon>
        <taxon>Metazoa</taxon>
        <taxon>Spiralia</taxon>
        <taxon>Lophotrochozoa</taxon>
        <taxon>Platyhelminthes</taxon>
        <taxon>Trematoda</taxon>
        <taxon>Digenea</taxon>
        <taxon>Plagiorchiida</taxon>
        <taxon>Echinostomata</taxon>
        <taxon>Echinostomatoidea</taxon>
        <taxon>Echinostomatidae</taxon>
        <taxon>Echinostoma</taxon>
    </lineage>
</organism>
<evidence type="ECO:0000313" key="2">
    <source>
        <dbReference type="Proteomes" id="UP000272942"/>
    </source>
</evidence>
<dbReference type="WBParaSite" id="ECPE_0001602701-mRNA-1">
    <property type="protein sequence ID" value="ECPE_0001602701-mRNA-1"/>
    <property type="gene ID" value="ECPE_0001602701"/>
</dbReference>
<reference evidence="1 2" key="2">
    <citation type="submission" date="2018-11" db="EMBL/GenBank/DDBJ databases">
        <authorList>
            <consortium name="Pathogen Informatics"/>
        </authorList>
    </citation>
    <scope>NUCLEOTIDE SEQUENCE [LARGE SCALE GENOMIC DNA]</scope>
    <source>
        <strain evidence="1 2">Egypt</strain>
    </source>
</reference>
<sequence length="77" mass="8906">MRRFPKDQLSVTVLSFITWDAADRAFQANVFDGDDLQITFSQLRELLDTPLHPVKYQKHLLAARGISERPPKRLRVA</sequence>
<evidence type="ECO:0000313" key="1">
    <source>
        <dbReference type="EMBL" id="VDP93258.1"/>
    </source>
</evidence>
<proteinExistence type="predicted"/>
<gene>
    <name evidence="1" type="ORF">ECPE_LOCUS15986</name>
</gene>